<evidence type="ECO:0000313" key="1">
    <source>
        <dbReference type="EMBL" id="CAG8462641.1"/>
    </source>
</evidence>
<protein>
    <submittedName>
        <fullName evidence="1">13151_t:CDS:1</fullName>
    </submittedName>
</protein>
<dbReference type="EMBL" id="CAJVQA010000212">
    <property type="protein sequence ID" value="CAG8462641.1"/>
    <property type="molecule type" value="Genomic_DNA"/>
</dbReference>
<reference evidence="1" key="1">
    <citation type="submission" date="2021-06" db="EMBL/GenBank/DDBJ databases">
        <authorList>
            <person name="Kallberg Y."/>
            <person name="Tangrot J."/>
            <person name="Rosling A."/>
        </authorList>
    </citation>
    <scope>NUCLEOTIDE SEQUENCE</scope>
    <source>
        <strain evidence="1">FL966</strain>
    </source>
</reference>
<gene>
    <name evidence="1" type="ORF">CPELLU_LOCUS696</name>
</gene>
<dbReference type="AlphaFoldDB" id="A0A9N8VVF8"/>
<sequence>IFHKRYAKFPLLVKTSIKKLSEEYGSGVRLAEVKTSTKICYTRAPPASYLASTSNSSLQLTTTTIALLFDNTEEIHFNAIVQKKSILNNYLLSYYSKLIVAKAHYHSAWVAVTGVLCDETKEHQNKHYCLVLVKRAKQFAKAFADVLAIISQDDKSKIGLGILIVILLVYLIIQSDKTNNDIYSEQLAIFIHLQWSLETSSATYIEDLNYLISNLQYAKTLKIDNNIKPIWVLLVNRGSDENPKHLKIYSYIYNLVKRAMATLSGKLARITLPIDHFG</sequence>
<accession>A0A9N8VVF8</accession>
<name>A0A9N8VVF8_9GLOM</name>
<proteinExistence type="predicted"/>
<comment type="caution">
    <text evidence="1">The sequence shown here is derived from an EMBL/GenBank/DDBJ whole genome shotgun (WGS) entry which is preliminary data.</text>
</comment>
<dbReference type="Proteomes" id="UP000789759">
    <property type="component" value="Unassembled WGS sequence"/>
</dbReference>
<keyword evidence="2" id="KW-1185">Reference proteome</keyword>
<evidence type="ECO:0000313" key="2">
    <source>
        <dbReference type="Proteomes" id="UP000789759"/>
    </source>
</evidence>
<feature type="non-terminal residue" evidence="1">
    <location>
        <position position="1"/>
    </location>
</feature>
<organism evidence="1 2">
    <name type="scientific">Cetraspora pellucida</name>
    <dbReference type="NCBI Taxonomy" id="1433469"/>
    <lineage>
        <taxon>Eukaryota</taxon>
        <taxon>Fungi</taxon>
        <taxon>Fungi incertae sedis</taxon>
        <taxon>Mucoromycota</taxon>
        <taxon>Glomeromycotina</taxon>
        <taxon>Glomeromycetes</taxon>
        <taxon>Diversisporales</taxon>
        <taxon>Gigasporaceae</taxon>
        <taxon>Cetraspora</taxon>
    </lineage>
</organism>